<evidence type="ECO:0000313" key="2">
    <source>
        <dbReference type="Proteomes" id="UP000035642"/>
    </source>
</evidence>
<dbReference type="WBParaSite" id="ACAC_0000254101-mRNA-1">
    <property type="protein sequence ID" value="ACAC_0000254101-mRNA-1"/>
    <property type="gene ID" value="ACAC_0000254101"/>
</dbReference>
<name>A0A0K0CY43_ANGCA</name>
<dbReference type="Proteomes" id="UP000035642">
    <property type="component" value="Unassembled WGS sequence"/>
</dbReference>
<reference evidence="3" key="2">
    <citation type="submission" date="2017-02" db="UniProtKB">
        <authorList>
            <consortium name="WormBaseParasite"/>
        </authorList>
    </citation>
    <scope>IDENTIFICATION</scope>
</reference>
<feature type="transmembrane region" description="Helical" evidence="1">
    <location>
        <begin position="6"/>
        <end position="23"/>
    </location>
</feature>
<dbReference type="STRING" id="6313.A0A0K0CY43"/>
<keyword evidence="1" id="KW-0472">Membrane</keyword>
<keyword evidence="1" id="KW-0812">Transmembrane</keyword>
<dbReference type="AlphaFoldDB" id="A0A0K0CY43"/>
<proteinExistence type="predicted"/>
<protein>
    <submittedName>
        <fullName evidence="3">LPXTG cell wall anchor domain-containing protein</fullName>
    </submittedName>
</protein>
<keyword evidence="1" id="KW-1133">Transmembrane helix</keyword>
<accession>A0A0K0CY43</accession>
<evidence type="ECO:0000256" key="1">
    <source>
        <dbReference type="SAM" id="Phobius"/>
    </source>
</evidence>
<keyword evidence="2" id="KW-1185">Reference proteome</keyword>
<organism evidence="2 3">
    <name type="scientific">Angiostrongylus cantonensis</name>
    <name type="common">Rat lungworm</name>
    <dbReference type="NCBI Taxonomy" id="6313"/>
    <lineage>
        <taxon>Eukaryota</taxon>
        <taxon>Metazoa</taxon>
        <taxon>Ecdysozoa</taxon>
        <taxon>Nematoda</taxon>
        <taxon>Chromadorea</taxon>
        <taxon>Rhabditida</taxon>
        <taxon>Rhabditina</taxon>
        <taxon>Rhabditomorpha</taxon>
        <taxon>Strongyloidea</taxon>
        <taxon>Metastrongylidae</taxon>
        <taxon>Angiostrongylus</taxon>
    </lineage>
</organism>
<evidence type="ECO:0000313" key="3">
    <source>
        <dbReference type="WBParaSite" id="ACAC_0000254101-mRNA-1"/>
    </source>
</evidence>
<sequence>MPVTIIVIGLVSIIAVVAVGLFMKKKRKIATEEEGRAKKMSKMEDGMVEIELDSNNLTKK</sequence>
<reference evidence="2" key="1">
    <citation type="submission" date="2012-09" db="EMBL/GenBank/DDBJ databases">
        <authorList>
            <person name="Martin A.A."/>
        </authorList>
    </citation>
    <scope>NUCLEOTIDE SEQUENCE</scope>
</reference>